<dbReference type="PANTHER" id="PTHR43877">
    <property type="entry name" value="AMINOALKYLPHOSPHONATE N-ACETYLTRANSFERASE-RELATED-RELATED"/>
    <property type="match status" value="1"/>
</dbReference>
<dbReference type="Proteomes" id="UP001285921">
    <property type="component" value="Unassembled WGS sequence"/>
</dbReference>
<keyword evidence="1" id="KW-0808">Transferase</keyword>
<name>A0ABQ6NPR5_9BACL</name>
<dbReference type="RefSeq" id="WP_317980508.1">
    <property type="nucleotide sequence ID" value="NZ_BTCL01000010.1"/>
</dbReference>
<evidence type="ECO:0000313" key="5">
    <source>
        <dbReference type="Proteomes" id="UP001285921"/>
    </source>
</evidence>
<keyword evidence="2" id="KW-0012">Acyltransferase</keyword>
<dbReference type="PANTHER" id="PTHR43877:SF2">
    <property type="entry name" value="AMINOALKYLPHOSPHONATE N-ACETYLTRANSFERASE-RELATED"/>
    <property type="match status" value="1"/>
</dbReference>
<dbReference type="SUPFAM" id="SSF55729">
    <property type="entry name" value="Acyl-CoA N-acyltransferases (Nat)"/>
    <property type="match status" value="1"/>
</dbReference>
<evidence type="ECO:0000256" key="1">
    <source>
        <dbReference type="ARBA" id="ARBA00022679"/>
    </source>
</evidence>
<gene>
    <name evidence="4" type="ORF">PghCCS26_31170</name>
</gene>
<dbReference type="PROSITE" id="PS51186">
    <property type="entry name" value="GNAT"/>
    <property type="match status" value="1"/>
</dbReference>
<evidence type="ECO:0000256" key="2">
    <source>
        <dbReference type="ARBA" id="ARBA00023315"/>
    </source>
</evidence>
<evidence type="ECO:0000259" key="3">
    <source>
        <dbReference type="PROSITE" id="PS51186"/>
    </source>
</evidence>
<proteinExistence type="predicted"/>
<dbReference type="Gene3D" id="3.40.630.30">
    <property type="match status" value="1"/>
</dbReference>
<evidence type="ECO:0000313" key="4">
    <source>
        <dbReference type="EMBL" id="GMK45989.1"/>
    </source>
</evidence>
<sequence>MLTFRDSTQKDFKRIAAFPANASEAFYMFPKGTFPIDPEQLYEVSLTRRVPTVIEYNGEPAGYSNLYDIDEGNSGWLGNVIISSQFRRIGAARFLIQTMMNRAKEELGLRELNLICHNTNTKALLMYNQFGFKPYDLKALKNEEDIEIAGILMKITL</sequence>
<organism evidence="4 5">
    <name type="scientific">Paenibacillus glycanilyticus</name>
    <dbReference type="NCBI Taxonomy" id="126569"/>
    <lineage>
        <taxon>Bacteria</taxon>
        <taxon>Bacillati</taxon>
        <taxon>Bacillota</taxon>
        <taxon>Bacilli</taxon>
        <taxon>Bacillales</taxon>
        <taxon>Paenibacillaceae</taxon>
        <taxon>Paenibacillus</taxon>
    </lineage>
</organism>
<dbReference type="EMBL" id="BTCL01000010">
    <property type="protein sequence ID" value="GMK45989.1"/>
    <property type="molecule type" value="Genomic_DNA"/>
</dbReference>
<reference evidence="4 5" key="1">
    <citation type="submission" date="2023-05" db="EMBL/GenBank/DDBJ databases">
        <title>Draft genome of Paenibacillus sp. CCS26.</title>
        <authorList>
            <person name="Akita H."/>
            <person name="Shinto Y."/>
            <person name="Kimura Z."/>
        </authorList>
    </citation>
    <scope>NUCLEOTIDE SEQUENCE [LARGE SCALE GENOMIC DNA]</scope>
    <source>
        <strain evidence="4 5">CCS26</strain>
    </source>
</reference>
<dbReference type="InterPro" id="IPR000182">
    <property type="entry name" value="GNAT_dom"/>
</dbReference>
<dbReference type="InterPro" id="IPR016181">
    <property type="entry name" value="Acyl_CoA_acyltransferase"/>
</dbReference>
<comment type="caution">
    <text evidence="4">The sequence shown here is derived from an EMBL/GenBank/DDBJ whole genome shotgun (WGS) entry which is preliminary data.</text>
</comment>
<accession>A0ABQ6NPR5</accession>
<keyword evidence="5" id="KW-1185">Reference proteome</keyword>
<feature type="domain" description="N-acetyltransferase" evidence="3">
    <location>
        <begin position="2"/>
        <end position="157"/>
    </location>
</feature>
<protein>
    <submittedName>
        <fullName evidence="4">N-acetyltransferase</fullName>
    </submittedName>
</protein>
<dbReference type="CDD" id="cd04301">
    <property type="entry name" value="NAT_SF"/>
    <property type="match status" value="1"/>
</dbReference>
<dbReference type="Pfam" id="PF00583">
    <property type="entry name" value="Acetyltransf_1"/>
    <property type="match status" value="1"/>
</dbReference>
<dbReference type="InterPro" id="IPR050832">
    <property type="entry name" value="Bact_Acetyltransf"/>
</dbReference>